<protein>
    <submittedName>
        <fullName evidence="1">DnaA protein</fullName>
    </submittedName>
</protein>
<proteinExistence type="predicted"/>
<dbReference type="Gene3D" id="3.40.50.300">
    <property type="entry name" value="P-loop containing nucleotide triphosphate hydrolases"/>
    <property type="match status" value="1"/>
</dbReference>
<accession>A0A1I3C4E6</accession>
<reference evidence="1 2" key="1">
    <citation type="submission" date="2016-10" db="EMBL/GenBank/DDBJ databases">
        <authorList>
            <person name="de Groot N.N."/>
        </authorList>
    </citation>
    <scope>NUCLEOTIDE SEQUENCE [LARGE SCALE GENOMIC DNA]</scope>
    <source>
        <strain evidence="1 2">Z108</strain>
    </source>
</reference>
<dbReference type="Proteomes" id="UP000183639">
    <property type="component" value="Unassembled WGS sequence"/>
</dbReference>
<dbReference type="AlphaFoldDB" id="A0A1I3C4E6"/>
<dbReference type="EMBL" id="FOQK01000002">
    <property type="protein sequence ID" value="SFH69478.1"/>
    <property type="molecule type" value="Genomic_DNA"/>
</dbReference>
<gene>
    <name evidence="1" type="ORF">SAMN04487861_102158</name>
</gene>
<evidence type="ECO:0000313" key="2">
    <source>
        <dbReference type="Proteomes" id="UP000183639"/>
    </source>
</evidence>
<name>A0A1I3C4E6_SELRU</name>
<sequence>MDDFHRIENDAEIHETILKIIDGRKEKEKHTVIASRRKPMNIFGLSKNLRWCIESGYVVKIDSPGTTERLAMLKIIQQRRKLNEMLDDEILCLIAEKTDGKNMEELDDFLNTYLIRMIKRDCDDYSSNNDMCDKIDCINTLLKDEFNNYYNSFMGNIDNMARQTIMYKK</sequence>
<dbReference type="SUPFAM" id="SSF52540">
    <property type="entry name" value="P-loop containing nucleoside triphosphate hydrolases"/>
    <property type="match status" value="1"/>
</dbReference>
<organism evidence="1 2">
    <name type="scientific">Selenomonas ruminantium</name>
    <dbReference type="NCBI Taxonomy" id="971"/>
    <lineage>
        <taxon>Bacteria</taxon>
        <taxon>Bacillati</taxon>
        <taxon>Bacillota</taxon>
        <taxon>Negativicutes</taxon>
        <taxon>Selenomonadales</taxon>
        <taxon>Selenomonadaceae</taxon>
        <taxon>Selenomonas</taxon>
    </lineage>
</organism>
<evidence type="ECO:0000313" key="1">
    <source>
        <dbReference type="EMBL" id="SFH69478.1"/>
    </source>
</evidence>
<dbReference type="InterPro" id="IPR027417">
    <property type="entry name" value="P-loop_NTPase"/>
</dbReference>